<evidence type="ECO:0000256" key="3">
    <source>
        <dbReference type="ARBA" id="ARBA00022605"/>
    </source>
</evidence>
<dbReference type="InterPro" id="IPR004662">
    <property type="entry name" value="AcgluKinase_fam"/>
</dbReference>
<dbReference type="PANTHER" id="PTHR23342">
    <property type="entry name" value="N-ACETYLGLUTAMATE SYNTHASE"/>
    <property type="match status" value="1"/>
</dbReference>
<dbReference type="Gene3D" id="3.40.1160.10">
    <property type="entry name" value="Acetylglutamate kinase-like"/>
    <property type="match status" value="1"/>
</dbReference>
<evidence type="ECO:0000313" key="12">
    <source>
        <dbReference type="Proteomes" id="UP000243406"/>
    </source>
</evidence>
<feature type="site" description="Transition state stabilizer" evidence="9">
    <location>
        <position position="244"/>
    </location>
</feature>
<evidence type="ECO:0000256" key="6">
    <source>
        <dbReference type="ARBA" id="ARBA00022777"/>
    </source>
</evidence>
<feature type="site" description="Transition state stabilizer" evidence="9">
    <location>
        <position position="32"/>
    </location>
</feature>
<feature type="binding site" evidence="9">
    <location>
        <begin position="67"/>
        <end position="68"/>
    </location>
    <ligand>
        <name>substrate</name>
    </ligand>
</feature>
<dbReference type="Pfam" id="PF00696">
    <property type="entry name" value="AA_kinase"/>
    <property type="match status" value="1"/>
</dbReference>
<keyword evidence="3 9" id="KW-0028">Amino-acid biosynthesis</keyword>
<comment type="subcellular location">
    <subcellularLocation>
        <location evidence="9">Cytoplasm</location>
    </subcellularLocation>
</comment>
<comment type="function">
    <text evidence="9">Catalyzes the ATP-dependent phosphorylation of N-acetyl-L-glutamate.</text>
</comment>
<evidence type="ECO:0000259" key="10">
    <source>
        <dbReference type="Pfam" id="PF00696"/>
    </source>
</evidence>
<dbReference type="EC" id="2.7.2.8" evidence="9"/>
<sequence>MVNQLTPQQKAHVLLESLSYIKTFHKQIVVIKYGGNAMINNQLKECVIRDIALLKYIGINPVIVHGGGPEINELMTLYKKKPEFINGLRVTDEETMKITEMVLTGKIAPEIVSLFSNHDIKALGLSGKDGNIIKAKQKSEELGLVGEITSINPELILSVIEKGYVPVISPIGIGETGESYNINADEVAGKIAISLNAKKLILITDVAGVLENHQDPNTVISALNINEAYSYIKKGIIKGGMIPKMFCCLNAVSNGVEKCHIIDGRQFHSILLEVFTDTGIGTMITA</sequence>
<dbReference type="InterPro" id="IPR001057">
    <property type="entry name" value="Glu/AcGlu_kinase"/>
</dbReference>
<dbReference type="InterPro" id="IPR036393">
    <property type="entry name" value="AceGlu_kinase-like_sf"/>
</dbReference>
<evidence type="ECO:0000256" key="2">
    <source>
        <dbReference type="ARBA" id="ARBA00022571"/>
    </source>
</evidence>
<evidence type="ECO:0000256" key="7">
    <source>
        <dbReference type="ARBA" id="ARBA00022840"/>
    </source>
</evidence>
<proteinExistence type="inferred from homology"/>
<keyword evidence="12" id="KW-1185">Reference proteome</keyword>
<dbReference type="OrthoDB" id="9803155at2"/>
<organism evidence="11 12">
    <name type="scientific">Acetoanaerobium noterae</name>
    <dbReference type="NCBI Taxonomy" id="745369"/>
    <lineage>
        <taxon>Bacteria</taxon>
        <taxon>Bacillati</taxon>
        <taxon>Bacillota</taxon>
        <taxon>Clostridia</taxon>
        <taxon>Peptostreptococcales</taxon>
        <taxon>Filifactoraceae</taxon>
        <taxon>Acetoanaerobium</taxon>
    </lineage>
</organism>
<evidence type="ECO:0000313" key="11">
    <source>
        <dbReference type="EMBL" id="SKB36922.1"/>
    </source>
</evidence>
<feature type="binding site" evidence="9">
    <location>
        <position position="181"/>
    </location>
    <ligand>
        <name>substrate</name>
    </ligand>
</feature>
<keyword evidence="4 9" id="KW-0808">Transferase</keyword>
<keyword evidence="6 9" id="KW-0418">Kinase</keyword>
<feature type="domain" description="Aspartate/glutamate/uridylate kinase" evidence="10">
    <location>
        <begin position="28"/>
        <end position="263"/>
    </location>
</feature>
<keyword evidence="7 9" id="KW-0067">ATP-binding</keyword>
<evidence type="ECO:0000256" key="5">
    <source>
        <dbReference type="ARBA" id="ARBA00022741"/>
    </source>
</evidence>
<dbReference type="AlphaFoldDB" id="A0A1T5APK6"/>
<dbReference type="Proteomes" id="UP000243406">
    <property type="component" value="Unassembled WGS sequence"/>
</dbReference>
<name>A0A1T5APK6_9FIRM</name>
<keyword evidence="9" id="KW-0963">Cytoplasm</keyword>
<protein>
    <recommendedName>
        <fullName evidence="9">Acetylglutamate kinase</fullName>
        <ecNumber evidence="9">2.7.2.8</ecNumber>
    </recommendedName>
    <alternativeName>
        <fullName evidence="9">N-acetyl-L-glutamate 5-phosphotransferase</fullName>
    </alternativeName>
    <alternativeName>
        <fullName evidence="9">NAG kinase</fullName>
        <shortName evidence="9">NAGK</shortName>
    </alternativeName>
</protein>
<dbReference type="FunFam" id="3.40.1160.10:FF:000004">
    <property type="entry name" value="Acetylglutamate kinase"/>
    <property type="match status" value="1"/>
</dbReference>
<keyword evidence="2 9" id="KW-0055">Arginine biosynthesis</keyword>
<feature type="binding site" evidence="9">
    <location>
        <position position="89"/>
    </location>
    <ligand>
        <name>substrate</name>
    </ligand>
</feature>
<evidence type="ECO:0000256" key="4">
    <source>
        <dbReference type="ARBA" id="ARBA00022679"/>
    </source>
</evidence>
<comment type="similarity">
    <text evidence="9">Belongs to the acetylglutamate kinase family. ArgB subfamily.</text>
</comment>
<dbReference type="InterPro" id="IPR037528">
    <property type="entry name" value="ArgB"/>
</dbReference>
<dbReference type="RefSeq" id="WP_079589010.1">
    <property type="nucleotide sequence ID" value="NZ_DAMCMJ010000024.1"/>
</dbReference>
<evidence type="ECO:0000256" key="1">
    <source>
        <dbReference type="ARBA" id="ARBA00004828"/>
    </source>
</evidence>
<evidence type="ECO:0000256" key="8">
    <source>
        <dbReference type="ARBA" id="ARBA00048141"/>
    </source>
</evidence>
<dbReference type="PRINTS" id="PR00474">
    <property type="entry name" value="GLU5KINASE"/>
</dbReference>
<dbReference type="GO" id="GO:0005524">
    <property type="term" value="F:ATP binding"/>
    <property type="evidence" value="ECO:0007669"/>
    <property type="project" value="UniProtKB-UniRule"/>
</dbReference>
<dbReference type="PANTHER" id="PTHR23342:SF0">
    <property type="entry name" value="N-ACETYLGLUTAMATE SYNTHASE, MITOCHONDRIAL"/>
    <property type="match status" value="1"/>
</dbReference>
<dbReference type="GO" id="GO:0003991">
    <property type="term" value="F:acetylglutamate kinase activity"/>
    <property type="evidence" value="ECO:0007669"/>
    <property type="project" value="UniProtKB-UniRule"/>
</dbReference>
<comment type="pathway">
    <text evidence="1 9">Amino-acid biosynthesis; L-arginine biosynthesis; N(2)-acetyl-L-ornithine from L-glutamate: step 2/4.</text>
</comment>
<gene>
    <name evidence="9" type="primary">argB</name>
    <name evidence="11" type="ORF">SAMN02745120_1085</name>
</gene>
<comment type="catalytic activity">
    <reaction evidence="8 9">
        <text>N-acetyl-L-glutamate + ATP = N-acetyl-L-glutamyl 5-phosphate + ADP</text>
        <dbReference type="Rhea" id="RHEA:14629"/>
        <dbReference type="ChEBI" id="CHEBI:30616"/>
        <dbReference type="ChEBI" id="CHEBI:44337"/>
        <dbReference type="ChEBI" id="CHEBI:57936"/>
        <dbReference type="ChEBI" id="CHEBI:456216"/>
        <dbReference type="EC" id="2.7.2.8"/>
    </reaction>
</comment>
<dbReference type="GO" id="GO:0005737">
    <property type="term" value="C:cytoplasm"/>
    <property type="evidence" value="ECO:0007669"/>
    <property type="project" value="UniProtKB-SubCell"/>
</dbReference>
<accession>A0A1T5APK6</accession>
<dbReference type="EMBL" id="FUYN01000002">
    <property type="protein sequence ID" value="SKB36922.1"/>
    <property type="molecule type" value="Genomic_DNA"/>
</dbReference>
<dbReference type="GO" id="GO:0042450">
    <property type="term" value="P:L-arginine biosynthetic process via ornithine"/>
    <property type="evidence" value="ECO:0007669"/>
    <property type="project" value="UniProtKB-UniRule"/>
</dbReference>
<dbReference type="InterPro" id="IPR001048">
    <property type="entry name" value="Asp/Glu/Uridylate_kinase"/>
</dbReference>
<dbReference type="UniPathway" id="UPA00068">
    <property type="reaction ID" value="UER00107"/>
</dbReference>
<dbReference type="PIRSF" id="PIRSF000728">
    <property type="entry name" value="NAGK"/>
    <property type="match status" value="1"/>
</dbReference>
<evidence type="ECO:0000256" key="9">
    <source>
        <dbReference type="HAMAP-Rule" id="MF_00082"/>
    </source>
</evidence>
<dbReference type="SUPFAM" id="SSF53633">
    <property type="entry name" value="Carbamate kinase-like"/>
    <property type="match status" value="1"/>
</dbReference>
<reference evidence="12" key="1">
    <citation type="submission" date="2017-02" db="EMBL/GenBank/DDBJ databases">
        <authorList>
            <person name="Varghese N."/>
            <person name="Submissions S."/>
        </authorList>
    </citation>
    <scope>NUCLEOTIDE SEQUENCE [LARGE SCALE GENOMIC DNA]</scope>
    <source>
        <strain evidence="12">ATCC 35199</strain>
    </source>
</reference>
<keyword evidence="5 9" id="KW-0547">Nucleotide-binding</keyword>
<dbReference type="NCBIfam" id="TIGR00761">
    <property type="entry name" value="argB"/>
    <property type="match status" value="1"/>
</dbReference>
<dbReference type="HAMAP" id="MF_00082">
    <property type="entry name" value="ArgB"/>
    <property type="match status" value="1"/>
</dbReference>
<dbReference type="InterPro" id="IPR041727">
    <property type="entry name" value="NAGK-C"/>
</dbReference>
<dbReference type="CDD" id="cd04250">
    <property type="entry name" value="AAK_NAGK-C"/>
    <property type="match status" value="1"/>
</dbReference>